<dbReference type="InterPro" id="IPR020901">
    <property type="entry name" value="Prtase_inh_Kunz-CS"/>
</dbReference>
<organism evidence="5 6">
    <name type="scientific">Stichopus japonicus</name>
    <name type="common">Sea cucumber</name>
    <dbReference type="NCBI Taxonomy" id="307972"/>
    <lineage>
        <taxon>Eukaryota</taxon>
        <taxon>Metazoa</taxon>
        <taxon>Echinodermata</taxon>
        <taxon>Eleutherozoa</taxon>
        <taxon>Echinozoa</taxon>
        <taxon>Holothuroidea</taxon>
        <taxon>Aspidochirotacea</taxon>
        <taxon>Aspidochirotida</taxon>
        <taxon>Stichopodidae</taxon>
        <taxon>Apostichopus</taxon>
    </lineage>
</organism>
<dbReference type="SUPFAM" id="SSF57362">
    <property type="entry name" value="BPTI-like"/>
    <property type="match status" value="7"/>
</dbReference>
<dbReference type="FunFam" id="4.10.410.10:FF:000020">
    <property type="entry name" value="Collagen, type VI, alpha 3"/>
    <property type="match status" value="1"/>
</dbReference>
<evidence type="ECO:0000313" key="6">
    <source>
        <dbReference type="Proteomes" id="UP000230750"/>
    </source>
</evidence>
<evidence type="ECO:0000256" key="2">
    <source>
        <dbReference type="ARBA" id="ARBA00022900"/>
    </source>
</evidence>
<dbReference type="PROSITE" id="PS00280">
    <property type="entry name" value="BPTI_KUNITZ_1"/>
    <property type="match status" value="7"/>
</dbReference>
<dbReference type="CDD" id="cd00109">
    <property type="entry name" value="Kunitz-type"/>
    <property type="match status" value="7"/>
</dbReference>
<evidence type="ECO:0000259" key="4">
    <source>
        <dbReference type="PROSITE" id="PS50279"/>
    </source>
</evidence>
<dbReference type="PANTHER" id="PTHR10083">
    <property type="entry name" value="KUNITZ-TYPE PROTEASE INHIBITOR-RELATED"/>
    <property type="match status" value="1"/>
</dbReference>
<dbReference type="InterPro" id="IPR002223">
    <property type="entry name" value="Kunitz_BPTI"/>
</dbReference>
<proteinExistence type="predicted"/>
<dbReference type="GO" id="GO:0005615">
    <property type="term" value="C:extracellular space"/>
    <property type="evidence" value="ECO:0007669"/>
    <property type="project" value="TreeGrafter"/>
</dbReference>
<keyword evidence="6" id="KW-1185">Reference proteome</keyword>
<feature type="domain" description="BPTI/Kunitz inhibitor" evidence="4">
    <location>
        <begin position="568"/>
        <end position="618"/>
    </location>
</feature>
<evidence type="ECO:0000256" key="1">
    <source>
        <dbReference type="ARBA" id="ARBA00022690"/>
    </source>
</evidence>
<dbReference type="InterPro" id="IPR050098">
    <property type="entry name" value="TFPI/VKTCI-like"/>
</dbReference>
<gene>
    <name evidence="5" type="ORF">BSL78_19751</name>
</gene>
<dbReference type="OrthoDB" id="4473401at2759"/>
<dbReference type="SMART" id="SM00131">
    <property type="entry name" value="KU"/>
    <property type="match status" value="7"/>
</dbReference>
<dbReference type="PANTHER" id="PTHR10083:SF328">
    <property type="entry name" value="TISSUE FACTOR PATHWAY INHIBITOR"/>
    <property type="match status" value="1"/>
</dbReference>
<dbReference type="EMBL" id="MRZV01000853">
    <property type="protein sequence ID" value="PIK43392.1"/>
    <property type="molecule type" value="Genomic_DNA"/>
</dbReference>
<accession>A0A2G8K5Z3</accession>
<dbReference type="PRINTS" id="PR00759">
    <property type="entry name" value="BASICPTASE"/>
</dbReference>
<dbReference type="Pfam" id="PF00014">
    <property type="entry name" value="Kunitz_BPTI"/>
    <property type="match status" value="7"/>
</dbReference>
<feature type="domain" description="BPTI/Kunitz inhibitor" evidence="4">
    <location>
        <begin position="670"/>
        <end position="720"/>
    </location>
</feature>
<evidence type="ECO:0000256" key="3">
    <source>
        <dbReference type="ARBA" id="ARBA00023157"/>
    </source>
</evidence>
<keyword evidence="1" id="KW-0646">Protease inhibitor</keyword>
<dbReference type="Gene3D" id="4.10.410.10">
    <property type="entry name" value="Pancreatic trypsin inhibitor Kunitz domain"/>
    <property type="match status" value="7"/>
</dbReference>
<name>A0A2G8K5Z3_STIJA</name>
<dbReference type="PROSITE" id="PS50279">
    <property type="entry name" value="BPTI_KUNITZ_2"/>
    <property type="match status" value="7"/>
</dbReference>
<feature type="domain" description="BPTI/Kunitz inhibitor" evidence="4">
    <location>
        <begin position="261"/>
        <end position="311"/>
    </location>
</feature>
<evidence type="ECO:0000313" key="5">
    <source>
        <dbReference type="EMBL" id="PIK43392.1"/>
    </source>
</evidence>
<feature type="domain" description="BPTI/Kunitz inhibitor" evidence="4">
    <location>
        <begin position="160"/>
        <end position="210"/>
    </location>
</feature>
<comment type="caution">
    <text evidence="5">The sequence shown here is derived from an EMBL/GenBank/DDBJ whole genome shotgun (WGS) entry which is preliminary data.</text>
</comment>
<dbReference type="InterPro" id="IPR036880">
    <property type="entry name" value="Kunitz_BPTI_sf"/>
</dbReference>
<feature type="domain" description="BPTI/Kunitz inhibitor" evidence="4">
    <location>
        <begin position="363"/>
        <end position="413"/>
    </location>
</feature>
<sequence>MLSSITGCRNIVYCSVSPCEFATCAAYPEATCVDNYCGGCFTDWFNGDTEVDCDIPTCKLPIELGPCRGAIQRHGFNSTSGECEEFTYGGCLGNANNFETRRDCTDECGCRNIVYCSVSPCDIATCAAYPEATCVDNYCGGCFTDWFIGDTEVDCDIPTCQLPIEPGPCRGAIQRHGFNSTSGECEEFTYGGCLGNANNFETERDCIDECGCRIVNCSVSPCESATCAAYPEATCVDNYCGGCFTDWFNGDTKVDCDIHTCKLPIEPGPCRAAIQRWGFNPKSGVCEKFTYGGCLGNANKFETERNCTDKCGCRNIVYCSFSPCEFATCPAYPEATCVDNYCGGCFTDWFNGVTEVDCDIPTCQLPIEPGPCRGALQRRAFNPKSGKCEEFTYGGCLGNANNFKTERGCIDKCGCRNIVYCSVSPCEIATCAAYPEATCVDNYCGGCFTDWFIGDTEWIVIVIPTCELPIEPGPCRGAIQRRGFNHKTGKCEEFTYGGCLGNANNFETERDCNDECGCRNIVYCSVSPCESATCAAYPEATCVDNYCGGCFTDWFIGDTEVDCDIPTCELPIEPGPCRGAIQRWGFNHKTGKCEEFTYGGCLGNANNFKTERGCTDECGCRNIVYCSVSPCEIATCTAYPEATCVDNYCGGCFTDWFNGVTEVDCDIPTCQLPMEPGPCRGAIQRWGFNPKTGKCEEFTYGGCLGNANNFETERDCTDECGCRNIVYCSVSPCEIATCAAYPEATCVDNYCGGCFADWFNGDTEVDCESK</sequence>
<feature type="domain" description="BPTI/Kunitz inhibitor" evidence="4">
    <location>
        <begin position="58"/>
        <end position="108"/>
    </location>
</feature>
<keyword evidence="3" id="KW-1015">Disulfide bond</keyword>
<dbReference type="AlphaFoldDB" id="A0A2G8K5Z3"/>
<reference evidence="5 6" key="1">
    <citation type="journal article" date="2017" name="PLoS Biol.">
        <title>The sea cucumber genome provides insights into morphological evolution and visceral regeneration.</title>
        <authorList>
            <person name="Zhang X."/>
            <person name="Sun L."/>
            <person name="Yuan J."/>
            <person name="Sun Y."/>
            <person name="Gao Y."/>
            <person name="Zhang L."/>
            <person name="Li S."/>
            <person name="Dai H."/>
            <person name="Hamel J.F."/>
            <person name="Liu C."/>
            <person name="Yu Y."/>
            <person name="Liu S."/>
            <person name="Lin W."/>
            <person name="Guo K."/>
            <person name="Jin S."/>
            <person name="Xu P."/>
            <person name="Storey K.B."/>
            <person name="Huan P."/>
            <person name="Zhang T."/>
            <person name="Zhou Y."/>
            <person name="Zhang J."/>
            <person name="Lin C."/>
            <person name="Li X."/>
            <person name="Xing L."/>
            <person name="Huo D."/>
            <person name="Sun M."/>
            <person name="Wang L."/>
            <person name="Mercier A."/>
            <person name="Li F."/>
            <person name="Yang H."/>
            <person name="Xiang J."/>
        </authorList>
    </citation>
    <scope>NUCLEOTIDE SEQUENCE [LARGE SCALE GENOMIC DNA]</scope>
    <source>
        <strain evidence="5">Shaxun</strain>
        <tissue evidence="5">Muscle</tissue>
    </source>
</reference>
<keyword evidence="2" id="KW-0722">Serine protease inhibitor</keyword>
<dbReference type="Proteomes" id="UP000230750">
    <property type="component" value="Unassembled WGS sequence"/>
</dbReference>
<dbReference type="GO" id="GO:0004867">
    <property type="term" value="F:serine-type endopeptidase inhibitor activity"/>
    <property type="evidence" value="ECO:0007669"/>
    <property type="project" value="UniProtKB-KW"/>
</dbReference>
<protein>
    <submittedName>
        <fullName evidence="5">Papilin</fullName>
    </submittedName>
</protein>
<feature type="domain" description="BPTI/Kunitz inhibitor" evidence="4">
    <location>
        <begin position="466"/>
        <end position="516"/>
    </location>
</feature>